<dbReference type="Pfam" id="PF01764">
    <property type="entry name" value="Lipase_3"/>
    <property type="match status" value="1"/>
</dbReference>
<dbReference type="PANTHER" id="PTHR45792:SF8">
    <property type="entry name" value="DIACYLGLYCEROL LIPASE-ALPHA"/>
    <property type="match status" value="1"/>
</dbReference>
<feature type="domain" description="Fungal lipase-type" evidence="16">
    <location>
        <begin position="707"/>
        <end position="838"/>
    </location>
</feature>
<dbReference type="GO" id="GO:0016298">
    <property type="term" value="F:lipase activity"/>
    <property type="evidence" value="ECO:0007669"/>
    <property type="project" value="TreeGrafter"/>
</dbReference>
<organism evidence="17 18">
    <name type="scientific">Funneliformis geosporum</name>
    <dbReference type="NCBI Taxonomy" id="1117311"/>
    <lineage>
        <taxon>Eukaryota</taxon>
        <taxon>Fungi</taxon>
        <taxon>Fungi incertae sedis</taxon>
        <taxon>Mucoromycota</taxon>
        <taxon>Glomeromycotina</taxon>
        <taxon>Glomeromycetes</taxon>
        <taxon>Glomerales</taxon>
        <taxon>Glomeraceae</taxon>
        <taxon>Funneliformis</taxon>
    </lineage>
</organism>
<dbReference type="AlphaFoldDB" id="A0A9W4WQ41"/>
<reference evidence="17" key="1">
    <citation type="submission" date="2022-08" db="EMBL/GenBank/DDBJ databases">
        <authorList>
            <person name="Kallberg Y."/>
            <person name="Tangrot J."/>
            <person name="Rosling A."/>
        </authorList>
    </citation>
    <scope>NUCLEOTIDE SEQUENCE</scope>
    <source>
        <strain evidence="17">Wild A</strain>
    </source>
</reference>
<evidence type="ECO:0000256" key="7">
    <source>
        <dbReference type="ARBA" id="ARBA00022801"/>
    </source>
</evidence>
<comment type="cofactor">
    <cofactor evidence="1">
        <name>Ca(2+)</name>
        <dbReference type="ChEBI" id="CHEBI:29108"/>
    </cofactor>
</comment>
<evidence type="ECO:0000256" key="13">
    <source>
        <dbReference type="ARBA" id="ARBA00024531"/>
    </source>
</evidence>
<keyword evidence="6" id="KW-0479">Metal-binding</keyword>
<dbReference type="GO" id="GO:0005886">
    <property type="term" value="C:plasma membrane"/>
    <property type="evidence" value="ECO:0007669"/>
    <property type="project" value="UniProtKB-SubCell"/>
</dbReference>
<dbReference type="SUPFAM" id="SSF53474">
    <property type="entry name" value="alpha/beta-Hydrolases"/>
    <property type="match status" value="1"/>
</dbReference>
<evidence type="ECO:0000256" key="1">
    <source>
        <dbReference type="ARBA" id="ARBA00001913"/>
    </source>
</evidence>
<evidence type="ECO:0000313" key="17">
    <source>
        <dbReference type="EMBL" id="CAI2177865.1"/>
    </source>
</evidence>
<keyword evidence="9" id="KW-0442">Lipid degradation</keyword>
<dbReference type="EC" id="3.1.1.116" evidence="14"/>
<dbReference type="GO" id="GO:0046872">
    <property type="term" value="F:metal ion binding"/>
    <property type="evidence" value="ECO:0007669"/>
    <property type="project" value="UniProtKB-KW"/>
</dbReference>
<keyword evidence="18" id="KW-1185">Reference proteome</keyword>
<name>A0A9W4WQ41_9GLOM</name>
<evidence type="ECO:0000256" key="15">
    <source>
        <dbReference type="SAM" id="MobiDB-lite"/>
    </source>
</evidence>
<keyword evidence="10" id="KW-1133">Transmembrane helix</keyword>
<evidence type="ECO:0000313" key="18">
    <source>
        <dbReference type="Proteomes" id="UP001153678"/>
    </source>
</evidence>
<keyword evidence="3" id="KW-1003">Cell membrane</keyword>
<evidence type="ECO:0000256" key="14">
    <source>
        <dbReference type="ARBA" id="ARBA00026104"/>
    </source>
</evidence>
<comment type="subcellular location">
    <subcellularLocation>
        <location evidence="2">Cell membrane</location>
        <topology evidence="2">Multi-pass membrane protein</topology>
    </subcellularLocation>
</comment>
<comment type="caution">
    <text evidence="17">The sequence shown here is derived from an EMBL/GenBank/DDBJ whole genome shotgun (WGS) entry which is preliminary data.</text>
</comment>
<gene>
    <name evidence="17" type="ORF">FWILDA_LOCUS8299</name>
</gene>
<dbReference type="Gene3D" id="3.40.50.1820">
    <property type="entry name" value="alpha/beta hydrolase"/>
    <property type="match status" value="1"/>
</dbReference>
<feature type="region of interest" description="Disordered" evidence="15">
    <location>
        <begin position="314"/>
        <end position="350"/>
    </location>
</feature>
<feature type="region of interest" description="Disordered" evidence="15">
    <location>
        <begin position="155"/>
        <end position="174"/>
    </location>
</feature>
<dbReference type="GO" id="GO:0046340">
    <property type="term" value="P:diacylglycerol catabolic process"/>
    <property type="evidence" value="ECO:0007669"/>
    <property type="project" value="TreeGrafter"/>
</dbReference>
<evidence type="ECO:0000256" key="11">
    <source>
        <dbReference type="ARBA" id="ARBA00023098"/>
    </source>
</evidence>
<dbReference type="OrthoDB" id="438440at2759"/>
<dbReference type="Proteomes" id="UP001153678">
    <property type="component" value="Unassembled WGS sequence"/>
</dbReference>
<dbReference type="InterPro" id="IPR029058">
    <property type="entry name" value="AB_hydrolase_fold"/>
</dbReference>
<accession>A0A9W4WQ41</accession>
<evidence type="ECO:0000256" key="8">
    <source>
        <dbReference type="ARBA" id="ARBA00022837"/>
    </source>
</evidence>
<dbReference type="EMBL" id="CAMKVN010001752">
    <property type="protein sequence ID" value="CAI2177865.1"/>
    <property type="molecule type" value="Genomic_DNA"/>
</dbReference>
<keyword evidence="4" id="KW-0597">Phosphoprotein</keyword>
<evidence type="ECO:0000256" key="9">
    <source>
        <dbReference type="ARBA" id="ARBA00022963"/>
    </source>
</evidence>
<keyword evidence="5" id="KW-0812">Transmembrane</keyword>
<keyword evidence="8" id="KW-0106">Calcium</keyword>
<comment type="catalytic activity">
    <reaction evidence="13">
        <text>a 1,2-diacyl-sn-glycerol + H2O = a 2-acylglycerol + a fatty acid + H(+)</text>
        <dbReference type="Rhea" id="RHEA:33275"/>
        <dbReference type="ChEBI" id="CHEBI:15377"/>
        <dbReference type="ChEBI" id="CHEBI:15378"/>
        <dbReference type="ChEBI" id="CHEBI:17389"/>
        <dbReference type="ChEBI" id="CHEBI:17815"/>
        <dbReference type="ChEBI" id="CHEBI:28868"/>
        <dbReference type="EC" id="3.1.1.116"/>
    </reaction>
    <physiologicalReaction direction="left-to-right" evidence="13">
        <dbReference type="Rhea" id="RHEA:33276"/>
    </physiologicalReaction>
</comment>
<evidence type="ECO:0000256" key="6">
    <source>
        <dbReference type="ARBA" id="ARBA00022723"/>
    </source>
</evidence>
<sequence length="1007" mass="115717">METYNVETEIQKPEGTEPLPHITLSTKVSEKSKEKLKTLKDIQKTKLIKSSSLPKLPNDKNNSTNYFDDNLRKLGTENKFNKRSASFHGSHLFTNYADTYFTPETRLMINELEKHADELARSQDQINMFLPREIINKLKMDRSSLYKQKFAEEDEEFESDATSDYSVDDEEDDVQEKVLSEEPDPMFSNDQKEIVDDDPEKAWKDFNWNSNIDVTTMKSQSLRNSYRASGSFNRNSYHTTFKNASLQQNSRSNCKNINIQQWKKEKDAVNYNSRKIYNPSIDNKSDSSIGGSNGILIKNANNVRSDYFEPRIEELNQPSEKIESSVDNNLDQESGKHASSSSREGSDDSLLTGDALPDKMLARIVKLEFDPQSPNSKAKTSIRLIIHSVTHQTKPNSSYHELLKKLFLFPFDYHSFVFDTLKIDIYEHASFSYAKKKLGRAFIRLINLKESIMNRKDFEGTFPLELNGVSHPHKVGSIQIAIKFHFPSDPPLLIPKMPKPIRSKTVPSFFPSINSDKSKQIMPPSVTNTKRNVDEEVSTEISDVEDGEFAITYPENKPLGILDMVLSQETRDAIKEITVLYHAFFDHGWKLSKLEFLKAYMLLEKYYIKKPNPVTGIVCHDLERIQKAQKYLKYSMASYGSFLFNWFGYGHSKAHLNAIRINSDRKAIQEFFSLEKEDIICWEYGQKAVSVPNYMVIHDPETKSIIISIRGTMNVTDVITDALAHHEPWNGGFVHRGVLRSAKYLVKHSLKDIREAVKKFESKAIQVIGHSLGASISSIVTLLLREKCQDLIAQGIDIHAWNFATAPCCSLDLACKAETENCIDNFVNENDVIPRLSYGNLMDFKELVKFAASELKNEKYRRLSSKDKLAKILTSIDDYRTSLKSKSASQKLYIPGTIYYLYKGFYRTHVNSSEAYYTKDIVCEKSKPDLFTDISLRRNWLFHHFPDRYDKKFKGVTKSLIRKLHGKDCYGRTSDKLMKKWKQIPETEIVIEESGKMGKLMARTGHI</sequence>
<evidence type="ECO:0000259" key="16">
    <source>
        <dbReference type="Pfam" id="PF01764"/>
    </source>
</evidence>
<dbReference type="InterPro" id="IPR052214">
    <property type="entry name" value="DAG_Lipase-Related"/>
</dbReference>
<keyword evidence="11" id="KW-0443">Lipid metabolism</keyword>
<keyword evidence="7" id="KW-0378">Hydrolase</keyword>
<keyword evidence="12" id="KW-0472">Membrane</keyword>
<dbReference type="CDD" id="cd00519">
    <property type="entry name" value="Lipase_3"/>
    <property type="match status" value="1"/>
</dbReference>
<evidence type="ECO:0000256" key="2">
    <source>
        <dbReference type="ARBA" id="ARBA00004651"/>
    </source>
</evidence>
<evidence type="ECO:0000256" key="12">
    <source>
        <dbReference type="ARBA" id="ARBA00023136"/>
    </source>
</evidence>
<feature type="compositionally biased region" description="Basic and acidic residues" evidence="15">
    <location>
        <begin position="314"/>
        <end position="324"/>
    </location>
</feature>
<dbReference type="PANTHER" id="PTHR45792">
    <property type="entry name" value="DIACYLGLYCEROL LIPASE HOMOLOG-RELATED"/>
    <property type="match status" value="1"/>
</dbReference>
<evidence type="ECO:0000256" key="10">
    <source>
        <dbReference type="ARBA" id="ARBA00022989"/>
    </source>
</evidence>
<evidence type="ECO:0000256" key="4">
    <source>
        <dbReference type="ARBA" id="ARBA00022553"/>
    </source>
</evidence>
<proteinExistence type="predicted"/>
<dbReference type="GO" id="GO:0019369">
    <property type="term" value="P:arachidonate metabolic process"/>
    <property type="evidence" value="ECO:0007669"/>
    <property type="project" value="TreeGrafter"/>
</dbReference>
<dbReference type="InterPro" id="IPR002921">
    <property type="entry name" value="Fungal_lipase-type"/>
</dbReference>
<protein>
    <recommendedName>
        <fullName evidence="14">sn-1-specific diacylglycerol lipase</fullName>
        <ecNumber evidence="14">3.1.1.116</ecNumber>
    </recommendedName>
</protein>
<feature type="region of interest" description="Disordered" evidence="15">
    <location>
        <begin position="1"/>
        <end position="30"/>
    </location>
</feature>
<evidence type="ECO:0000256" key="3">
    <source>
        <dbReference type="ARBA" id="ARBA00022475"/>
    </source>
</evidence>
<evidence type="ECO:0000256" key="5">
    <source>
        <dbReference type="ARBA" id="ARBA00022692"/>
    </source>
</evidence>